<dbReference type="PANTHER" id="PTHR32385:SF15">
    <property type="entry name" value="INOSITOL PHOSPHOCERAMIDE MANNOSYLTRANSFERASE 1"/>
    <property type="match status" value="1"/>
</dbReference>
<sequence length="344" mass="39777">MNQNNICLFAAGTMESGPFLTQFLEENGVEEAYFKNIDWTYQKDALMRASNINEVKIPKVIHYVWFTNPLKEREMTDVARNIEEVETSVAALNQHGFSYNLWVNGEAKLNKTREWAESLGMKIRDIEELRGDDALANQALDVAKEYIADKQFAAAADVTRVIIVHKQGGVYIDGDQVVWQYDPILNNLDFFMYAHPYSGVYMIENSMIASTPNNAILRNLLEDIVDRKINKKKVFESECLNRSFYTALAETGPIRLTFAYNKALEEGFMENKSYIILHDKLKNDDCNQESHDYEYCSKLDRNTPLPHDQNYDLKFITRHFGAGTWFDFKKDLKNIGRLRDIAEN</sequence>
<dbReference type="PANTHER" id="PTHR32385">
    <property type="entry name" value="MANNOSYL PHOSPHORYLINOSITOL CERAMIDE SYNTHASE"/>
    <property type="match status" value="1"/>
</dbReference>
<dbReference type="InterPro" id="IPR051706">
    <property type="entry name" value="Glycosyltransferase_domain"/>
</dbReference>
<organism evidence="2 3">
    <name type="scientific">Stylonychia lemnae</name>
    <name type="common">Ciliate</name>
    <dbReference type="NCBI Taxonomy" id="5949"/>
    <lineage>
        <taxon>Eukaryota</taxon>
        <taxon>Sar</taxon>
        <taxon>Alveolata</taxon>
        <taxon>Ciliophora</taxon>
        <taxon>Intramacronucleata</taxon>
        <taxon>Spirotrichea</taxon>
        <taxon>Stichotrichia</taxon>
        <taxon>Sporadotrichida</taxon>
        <taxon>Oxytrichidae</taxon>
        <taxon>Stylonychinae</taxon>
        <taxon>Stylonychia</taxon>
    </lineage>
</organism>
<dbReference type="Pfam" id="PF04488">
    <property type="entry name" value="Gly_transf_sug"/>
    <property type="match status" value="1"/>
</dbReference>
<dbReference type="InterPro" id="IPR029044">
    <property type="entry name" value="Nucleotide-diphossugar_trans"/>
</dbReference>
<dbReference type="AlphaFoldDB" id="A0A078AN02"/>
<reference evidence="2 3" key="1">
    <citation type="submission" date="2014-06" db="EMBL/GenBank/DDBJ databases">
        <authorList>
            <person name="Swart Estienne"/>
        </authorList>
    </citation>
    <scope>NUCLEOTIDE SEQUENCE [LARGE SCALE GENOMIC DNA]</scope>
    <source>
        <strain evidence="2 3">130c</strain>
    </source>
</reference>
<accession>A0A078AN02</accession>
<dbReference type="Gene3D" id="3.90.550.20">
    <property type="match status" value="1"/>
</dbReference>
<dbReference type="GO" id="GO:0051999">
    <property type="term" value="P:mannosyl-inositol phosphorylceramide biosynthetic process"/>
    <property type="evidence" value="ECO:0007669"/>
    <property type="project" value="TreeGrafter"/>
</dbReference>
<evidence type="ECO:0000256" key="1">
    <source>
        <dbReference type="ARBA" id="ARBA00022679"/>
    </source>
</evidence>
<dbReference type="InParanoid" id="A0A078AN02"/>
<gene>
    <name evidence="2" type="primary">Contig456.g500</name>
    <name evidence="2" type="ORF">STYLEM_12354</name>
</gene>
<dbReference type="Proteomes" id="UP000039865">
    <property type="component" value="Unassembled WGS sequence"/>
</dbReference>
<keyword evidence="3" id="KW-1185">Reference proteome</keyword>
<dbReference type="OrthoDB" id="409543at2759"/>
<keyword evidence="1" id="KW-0808">Transferase</keyword>
<proteinExistence type="predicted"/>
<dbReference type="GO" id="GO:0016020">
    <property type="term" value="C:membrane"/>
    <property type="evidence" value="ECO:0007669"/>
    <property type="project" value="GOC"/>
</dbReference>
<dbReference type="InterPro" id="IPR007577">
    <property type="entry name" value="GlycoTrfase_DXD_sugar-bd_CS"/>
</dbReference>
<dbReference type="EMBL" id="CCKQ01011738">
    <property type="protein sequence ID" value="CDW83311.1"/>
    <property type="molecule type" value="Genomic_DNA"/>
</dbReference>
<evidence type="ECO:0000313" key="3">
    <source>
        <dbReference type="Proteomes" id="UP000039865"/>
    </source>
</evidence>
<name>A0A078AN02_STYLE</name>
<dbReference type="SUPFAM" id="SSF53448">
    <property type="entry name" value="Nucleotide-diphospho-sugar transferases"/>
    <property type="match status" value="1"/>
</dbReference>
<dbReference type="GO" id="GO:0000030">
    <property type="term" value="F:mannosyltransferase activity"/>
    <property type="evidence" value="ECO:0007669"/>
    <property type="project" value="TreeGrafter"/>
</dbReference>
<evidence type="ECO:0000313" key="2">
    <source>
        <dbReference type="EMBL" id="CDW83311.1"/>
    </source>
</evidence>
<protein>
    <submittedName>
        <fullName evidence="2">Uncharacterized protein</fullName>
    </submittedName>
</protein>